<dbReference type="RefSeq" id="WP_382403730.1">
    <property type="nucleotide sequence ID" value="NZ_JBHSWH010000001.1"/>
</dbReference>
<gene>
    <name evidence="2" type="ORF">ACFQDH_17825</name>
</gene>
<organism evidence="2 3">
    <name type="scientific">Flexivirga alba</name>
    <dbReference type="NCBI Taxonomy" id="702742"/>
    <lineage>
        <taxon>Bacteria</taxon>
        <taxon>Bacillati</taxon>
        <taxon>Actinomycetota</taxon>
        <taxon>Actinomycetes</taxon>
        <taxon>Micrococcales</taxon>
        <taxon>Dermacoccaceae</taxon>
        <taxon>Flexivirga</taxon>
    </lineage>
</organism>
<protein>
    <submittedName>
        <fullName evidence="2">PRC-barrel domain-containing protein</fullName>
    </submittedName>
</protein>
<comment type="caution">
    <text evidence="2">The sequence shown here is derived from an EMBL/GenBank/DDBJ whole genome shotgun (WGS) entry which is preliminary data.</text>
</comment>
<evidence type="ECO:0000313" key="3">
    <source>
        <dbReference type="Proteomes" id="UP001596298"/>
    </source>
</evidence>
<dbReference type="SUPFAM" id="SSF50346">
    <property type="entry name" value="PRC-barrel domain"/>
    <property type="match status" value="1"/>
</dbReference>
<dbReference type="InterPro" id="IPR027275">
    <property type="entry name" value="PRC-brl_dom"/>
</dbReference>
<feature type="domain" description="PRC-barrel" evidence="1">
    <location>
        <begin position="6"/>
        <end position="48"/>
    </location>
</feature>
<dbReference type="Proteomes" id="UP001596298">
    <property type="component" value="Unassembled WGS sequence"/>
</dbReference>
<dbReference type="EMBL" id="JBHSWH010000001">
    <property type="protein sequence ID" value="MFC6707060.1"/>
    <property type="molecule type" value="Genomic_DNA"/>
</dbReference>
<evidence type="ECO:0000313" key="2">
    <source>
        <dbReference type="EMBL" id="MFC6707060.1"/>
    </source>
</evidence>
<sequence length="104" mass="11171">MQFHAENIRDWRGRDVVDQSGHKVGTLESVYVDTTTDEPVFGCVTIGMIGRRRLTFVSLDGATVSPAHVKVTADKKRPALPGSAYWVGADVLRCGRGVTGPATG</sequence>
<accession>A0ABW2AJM1</accession>
<evidence type="ECO:0000259" key="1">
    <source>
        <dbReference type="Pfam" id="PF05239"/>
    </source>
</evidence>
<keyword evidence="3" id="KW-1185">Reference proteome</keyword>
<dbReference type="InterPro" id="IPR011033">
    <property type="entry name" value="PRC_barrel-like_sf"/>
</dbReference>
<reference evidence="3" key="1">
    <citation type="journal article" date="2019" name="Int. J. Syst. Evol. Microbiol.">
        <title>The Global Catalogue of Microorganisms (GCM) 10K type strain sequencing project: providing services to taxonomists for standard genome sequencing and annotation.</title>
        <authorList>
            <consortium name="The Broad Institute Genomics Platform"/>
            <consortium name="The Broad Institute Genome Sequencing Center for Infectious Disease"/>
            <person name="Wu L."/>
            <person name="Ma J."/>
        </authorList>
    </citation>
    <scope>NUCLEOTIDE SEQUENCE [LARGE SCALE GENOMIC DNA]</scope>
    <source>
        <strain evidence="3">CCUG 58127</strain>
    </source>
</reference>
<dbReference type="Pfam" id="PF05239">
    <property type="entry name" value="PRC"/>
    <property type="match status" value="1"/>
</dbReference>
<name>A0ABW2AJM1_9MICO</name>
<proteinExistence type="predicted"/>